<dbReference type="SUPFAM" id="SSF53254">
    <property type="entry name" value="Phosphoglycerate mutase-like"/>
    <property type="match status" value="1"/>
</dbReference>
<accession>A0A3P6PE74</accession>
<dbReference type="GO" id="GO:0016791">
    <property type="term" value="F:phosphatase activity"/>
    <property type="evidence" value="ECO:0007669"/>
    <property type="project" value="UniProtKB-ARBA"/>
</dbReference>
<keyword evidence="2" id="KW-1185">Reference proteome</keyword>
<organism evidence="1 2">
    <name type="scientific">Anisakis simplex</name>
    <name type="common">Herring worm</name>
    <dbReference type="NCBI Taxonomy" id="6269"/>
    <lineage>
        <taxon>Eukaryota</taxon>
        <taxon>Metazoa</taxon>
        <taxon>Ecdysozoa</taxon>
        <taxon>Nematoda</taxon>
        <taxon>Chromadorea</taxon>
        <taxon>Rhabditida</taxon>
        <taxon>Spirurina</taxon>
        <taxon>Ascaridomorpha</taxon>
        <taxon>Ascaridoidea</taxon>
        <taxon>Anisakidae</taxon>
        <taxon>Anisakis</taxon>
        <taxon>Anisakis simplex complex</taxon>
    </lineage>
</organism>
<dbReference type="InterPro" id="IPR051710">
    <property type="entry name" value="Phosphatase_SH3-domain"/>
</dbReference>
<dbReference type="PANTHER" id="PTHR16469">
    <property type="entry name" value="UBIQUITIN-ASSOCIATED AND SH3 DOMAIN-CONTAINING BA-RELATED"/>
    <property type="match status" value="1"/>
</dbReference>
<proteinExistence type="predicted"/>
<dbReference type="InterPro" id="IPR013078">
    <property type="entry name" value="His_Pase_superF_clade-1"/>
</dbReference>
<dbReference type="InterPro" id="IPR029033">
    <property type="entry name" value="His_PPase_superfam"/>
</dbReference>
<dbReference type="Pfam" id="PF00300">
    <property type="entry name" value="His_Phos_1"/>
    <property type="match status" value="1"/>
</dbReference>
<gene>
    <name evidence="1" type="ORF">ASIM_LOCUS5565</name>
</gene>
<dbReference type="Gene3D" id="3.40.50.1240">
    <property type="entry name" value="Phosphoglycerate mutase-like"/>
    <property type="match status" value="1"/>
</dbReference>
<protein>
    <submittedName>
        <fullName evidence="1">Uncharacterized protein</fullName>
    </submittedName>
</protein>
<dbReference type="OrthoDB" id="414418at2759"/>
<name>A0A3P6PE74_ANISI</name>
<sequence length="167" mass="18726">MDHVIVSPFDRTLETATRILKNRNIPIEVEPGLVEGLYMCEDPPGYESLEVLKQKYPLIDTSYKSVMPWKLPREGYGDDACTGRVAKTLDGLAQRYPGNAYRNSRKTLMLVSHGAPIGAIHEILCGSWKYVGQATVSKFVEVQPGKFKKELSSDSSHLSDQSNLRPW</sequence>
<dbReference type="AlphaFoldDB" id="A0A3P6PE74"/>
<reference evidence="1 2" key="1">
    <citation type="submission" date="2018-11" db="EMBL/GenBank/DDBJ databases">
        <authorList>
            <consortium name="Pathogen Informatics"/>
        </authorList>
    </citation>
    <scope>NUCLEOTIDE SEQUENCE [LARGE SCALE GENOMIC DNA]</scope>
</reference>
<dbReference type="Proteomes" id="UP000267096">
    <property type="component" value="Unassembled WGS sequence"/>
</dbReference>
<evidence type="ECO:0000313" key="2">
    <source>
        <dbReference type="Proteomes" id="UP000267096"/>
    </source>
</evidence>
<evidence type="ECO:0000313" key="1">
    <source>
        <dbReference type="EMBL" id="VDK25745.1"/>
    </source>
</evidence>
<dbReference type="EMBL" id="UYRR01011066">
    <property type="protein sequence ID" value="VDK25745.1"/>
    <property type="molecule type" value="Genomic_DNA"/>
</dbReference>
<dbReference type="PANTHER" id="PTHR16469:SF27">
    <property type="entry name" value="UBIQUITIN-ASSOCIATED AND SH3 DOMAIN-CONTAINING BA-RELATED"/>
    <property type="match status" value="1"/>
</dbReference>